<evidence type="ECO:0000256" key="5">
    <source>
        <dbReference type="RuleBase" id="RU362066"/>
    </source>
</evidence>
<comment type="subcellular location">
    <subcellularLocation>
        <location evidence="5">Secreted</location>
    </subcellularLocation>
    <subcellularLocation>
        <location evidence="5">Bacterial flagellum</location>
    </subcellularLocation>
</comment>
<evidence type="ECO:0000259" key="6">
    <source>
        <dbReference type="Pfam" id="PF02465"/>
    </source>
</evidence>
<keyword evidence="9" id="KW-1185">Reference proteome</keyword>
<proteinExistence type="inferred from homology"/>
<evidence type="ECO:0000256" key="2">
    <source>
        <dbReference type="ARBA" id="ARBA00011255"/>
    </source>
</evidence>
<protein>
    <recommendedName>
        <fullName evidence="5">Flagellar hook-associated protein 2</fullName>
        <shortName evidence="5">HAP2</shortName>
    </recommendedName>
    <alternativeName>
        <fullName evidence="5">Flagellar cap protein</fullName>
    </alternativeName>
</protein>
<evidence type="ECO:0000256" key="4">
    <source>
        <dbReference type="ARBA" id="ARBA00023143"/>
    </source>
</evidence>
<gene>
    <name evidence="8" type="primary">fliD</name>
    <name evidence="8" type="ORF">QWZ16_07040</name>
</gene>
<feature type="domain" description="Flagellar hook-associated protein 2 N-terminal" evidence="6">
    <location>
        <begin position="2"/>
        <end position="99"/>
    </location>
</feature>
<evidence type="ECO:0000313" key="9">
    <source>
        <dbReference type="Proteomes" id="UP001238540"/>
    </source>
</evidence>
<comment type="subunit">
    <text evidence="2 5">Homopentamer.</text>
</comment>
<dbReference type="InterPro" id="IPR003481">
    <property type="entry name" value="FliD_N"/>
</dbReference>
<dbReference type="PANTHER" id="PTHR30288:SF0">
    <property type="entry name" value="FLAGELLAR HOOK-ASSOCIATED PROTEIN 2"/>
    <property type="match status" value="1"/>
</dbReference>
<dbReference type="Pfam" id="PF07195">
    <property type="entry name" value="FliD_C"/>
    <property type="match status" value="1"/>
</dbReference>
<dbReference type="Pfam" id="PF02465">
    <property type="entry name" value="FliD_N"/>
    <property type="match status" value="1"/>
</dbReference>
<comment type="function">
    <text evidence="5">Required for morphogenesis and for the elongation of the flagellar filament by facilitating polymerization of the flagellin monomers at the tip of growing filament. Forms a capping structure, which prevents flagellin subunits (transported through the central channel of the flagellum) from leaking out without polymerization at the distal end.</text>
</comment>
<evidence type="ECO:0000259" key="7">
    <source>
        <dbReference type="Pfam" id="PF07195"/>
    </source>
</evidence>
<sequence length="445" mass="48753">MSSIDPSTMAKQLATYDVQSFRQRYTTQASQYQSQLNALGKTESALREFRTTVTEMNNSTSGIIKNTASVSSDGYFSATANSKALTGSYQIFVEQIATAYQVSAGMPNTMDATTEIPSSGTLKFDVDGNVLELDLATLDSDGDGKTTMADLTSAINNHEDNPGVNATMVRSDGQTHFMLSSEKTGEINKFSVTASGTGEAWFENAFSTLKQITPAQDAIAWLGAKDTGLKLTGHSNTFSNAIKGVDITVTQAQESDASPLTMDVGADKTSTKEQVNKFIDAYNKLMSTINQYSKVDSESDTRPVLASDPTLRSIENQVKSVVRGEFAGLRLSQVGLEIGRDGKMKLDSEKFEQAQLNNSSNLEAMFNGDGNLLDTVDKAVEPYLQFSSGLFKSRKDSLQQNIDRINDKQVVLNRKYDMAYDRYLKQFTQMNTLMRQMNQTMSLFG</sequence>
<dbReference type="Proteomes" id="UP001238540">
    <property type="component" value="Unassembled WGS sequence"/>
</dbReference>
<dbReference type="PANTHER" id="PTHR30288">
    <property type="entry name" value="FLAGELLAR CAP/ASSEMBLY PROTEIN FLID"/>
    <property type="match status" value="1"/>
</dbReference>
<dbReference type="RefSeq" id="WP_076587449.1">
    <property type="nucleotide sequence ID" value="NZ_JABEYA020000002.1"/>
</dbReference>
<comment type="caution">
    <text evidence="8">The sequence shown here is derived from an EMBL/GenBank/DDBJ whole genome shotgun (WGS) entry which is preliminary data.</text>
</comment>
<organism evidence="8 9">
    <name type="scientific">Vibrio ostreicida</name>
    <dbReference type="NCBI Taxonomy" id="526588"/>
    <lineage>
        <taxon>Bacteria</taxon>
        <taxon>Pseudomonadati</taxon>
        <taxon>Pseudomonadota</taxon>
        <taxon>Gammaproteobacteria</taxon>
        <taxon>Vibrionales</taxon>
        <taxon>Vibrionaceae</taxon>
        <taxon>Vibrio</taxon>
    </lineage>
</organism>
<evidence type="ECO:0000256" key="1">
    <source>
        <dbReference type="ARBA" id="ARBA00009764"/>
    </source>
</evidence>
<keyword evidence="8" id="KW-0966">Cell projection</keyword>
<evidence type="ECO:0000256" key="3">
    <source>
        <dbReference type="ARBA" id="ARBA00023054"/>
    </source>
</evidence>
<accession>A0ABT8BTK4</accession>
<keyword evidence="8" id="KW-0282">Flagellum</keyword>
<name>A0ABT8BTK4_9VIBR</name>
<reference evidence="9" key="1">
    <citation type="journal article" date="2019" name="Int. J. Syst. Evol. Microbiol.">
        <title>The Global Catalogue of Microorganisms (GCM) 10K type strain sequencing project: providing services to taxonomists for standard genome sequencing and annotation.</title>
        <authorList>
            <consortium name="The Broad Institute Genomics Platform"/>
            <consortium name="The Broad Institute Genome Sequencing Center for Infectious Disease"/>
            <person name="Wu L."/>
            <person name="Ma J."/>
        </authorList>
    </citation>
    <scope>NUCLEOTIDE SEQUENCE [LARGE SCALE GENOMIC DNA]</scope>
    <source>
        <strain evidence="9">CECT 7398</strain>
    </source>
</reference>
<keyword evidence="3" id="KW-0175">Coiled coil</keyword>
<feature type="domain" description="Flagellar hook-associated protein 2 C-terminal" evidence="7">
    <location>
        <begin position="228"/>
        <end position="439"/>
    </location>
</feature>
<keyword evidence="5" id="KW-0964">Secreted</keyword>
<dbReference type="InterPro" id="IPR040026">
    <property type="entry name" value="FliD"/>
</dbReference>
<dbReference type="EMBL" id="JAUFQC010000001">
    <property type="protein sequence ID" value="MDN3609457.1"/>
    <property type="molecule type" value="Genomic_DNA"/>
</dbReference>
<dbReference type="InterPro" id="IPR010809">
    <property type="entry name" value="FliD_C"/>
</dbReference>
<comment type="similarity">
    <text evidence="1 5">Belongs to the FliD family.</text>
</comment>
<keyword evidence="8" id="KW-0969">Cilium</keyword>
<keyword evidence="4 5" id="KW-0975">Bacterial flagellum</keyword>
<evidence type="ECO:0000313" key="8">
    <source>
        <dbReference type="EMBL" id="MDN3609457.1"/>
    </source>
</evidence>